<comment type="caution">
    <text evidence="1">The sequence shown here is derived from an EMBL/GenBank/DDBJ whole genome shotgun (WGS) entry which is preliminary data.</text>
</comment>
<sequence>MIYPFANDRFSNDRLCRRVPDPGRVLGATTVRAPFRSFGPRALAPLPLARPPRRGELPLHGIVARPEAPGRGAGTGVIGWLYGGFGSGTGMVGEVPS</sequence>
<gene>
    <name evidence="1" type="ORF">Aco03nite_059990</name>
</gene>
<dbReference type="EMBL" id="BOMG01000074">
    <property type="protein sequence ID" value="GID57595.1"/>
    <property type="molecule type" value="Genomic_DNA"/>
</dbReference>
<proteinExistence type="predicted"/>
<evidence type="ECO:0000313" key="1">
    <source>
        <dbReference type="EMBL" id="GID57595.1"/>
    </source>
</evidence>
<evidence type="ECO:0000313" key="2">
    <source>
        <dbReference type="Proteomes" id="UP000612282"/>
    </source>
</evidence>
<keyword evidence="2" id="KW-1185">Reference proteome</keyword>
<name>A0ABQ3XGH1_9ACTN</name>
<reference evidence="1 2" key="1">
    <citation type="submission" date="2021-01" db="EMBL/GenBank/DDBJ databases">
        <title>Whole genome shotgun sequence of Actinoplanes couchii NBRC 106145.</title>
        <authorList>
            <person name="Komaki H."/>
            <person name="Tamura T."/>
        </authorList>
    </citation>
    <scope>NUCLEOTIDE SEQUENCE [LARGE SCALE GENOMIC DNA]</scope>
    <source>
        <strain evidence="1 2">NBRC 106145</strain>
    </source>
</reference>
<accession>A0ABQ3XGH1</accession>
<protein>
    <submittedName>
        <fullName evidence="1">Uncharacterized protein</fullName>
    </submittedName>
</protein>
<organism evidence="1 2">
    <name type="scientific">Actinoplanes couchii</name>
    <dbReference type="NCBI Taxonomy" id="403638"/>
    <lineage>
        <taxon>Bacteria</taxon>
        <taxon>Bacillati</taxon>
        <taxon>Actinomycetota</taxon>
        <taxon>Actinomycetes</taxon>
        <taxon>Micromonosporales</taxon>
        <taxon>Micromonosporaceae</taxon>
        <taxon>Actinoplanes</taxon>
    </lineage>
</organism>
<dbReference type="Proteomes" id="UP000612282">
    <property type="component" value="Unassembled WGS sequence"/>
</dbReference>